<accession>A0A1D8QLA6</accession>
<dbReference type="Pfam" id="PF13164">
    <property type="entry name" value="Diedel"/>
    <property type="match status" value="1"/>
</dbReference>
<name>A0A1D8QLA6_GVTN</name>
<dbReference type="EMBL" id="KU752557">
    <property type="protein sequence ID" value="AOW41439.1"/>
    <property type="molecule type" value="Genomic_DNA"/>
</dbReference>
<reference evidence="1 2" key="1">
    <citation type="submission" date="2016-02" db="EMBL/GenBank/DDBJ databases">
        <title>Genome sequence of a new Betabaculovirus TnGV isolated from the cabagge looper Trichoplusia ni (Lepidoptera: Noctuidae).</title>
        <authorList>
            <person name="Del Rincon-Castro M.C."/>
            <person name="Bivian-Hernandez Mdl.A."/>
            <person name="Lopez-Tlacomulco J.J."/>
            <person name="Ibarra J.E."/>
        </authorList>
    </citation>
    <scope>NUCLEOTIDE SEQUENCE [LARGE SCALE GENOMIC DNA]</scope>
    <source>
        <strain evidence="1">LBIV-12</strain>
    </source>
</reference>
<dbReference type="InterPro" id="IPR025061">
    <property type="entry name" value="Diedel"/>
</dbReference>
<dbReference type="GeneID" id="37616975"/>
<keyword evidence="2" id="KW-1185">Reference proteome</keyword>
<sequence>MSVVKVIVLLTVCVLVTSEAKCCRKIVVAWYASNCSPYSNDRSVDNEPVLCKVKICEDGKPNRGYYCGKGDCNIFGCNCDGGCIEGYGVYNFREISGIQRAKPIIDFTDLSIW</sequence>
<evidence type="ECO:0000313" key="2">
    <source>
        <dbReference type="Proteomes" id="UP000232707"/>
    </source>
</evidence>
<evidence type="ECO:0000313" key="1">
    <source>
        <dbReference type="EMBL" id="AOW41439.1"/>
    </source>
</evidence>
<dbReference type="Proteomes" id="UP000232707">
    <property type="component" value="Segment"/>
</dbReference>
<dbReference type="KEGG" id="vg:37616975"/>
<dbReference type="Gene3D" id="3.30.70.2800">
    <property type="match status" value="1"/>
</dbReference>
<proteinExistence type="predicted"/>
<organism evidence="1 2">
    <name type="scientific">Trichoplusia ni granulovirus LBIV-12</name>
    <dbReference type="NCBI Taxonomy" id="1916701"/>
    <lineage>
        <taxon>Viruses</taxon>
        <taxon>Viruses incertae sedis</taxon>
        <taxon>Naldaviricetes</taxon>
        <taxon>Lefavirales</taxon>
        <taxon>Baculoviridae</taxon>
        <taxon>Betabaculovirus</taxon>
        <taxon>Betabaculovirus trini</taxon>
    </lineage>
</organism>
<dbReference type="RefSeq" id="YP_009506170.1">
    <property type="nucleotide sequence ID" value="NC_038375.1"/>
</dbReference>
<protein>
    <recommendedName>
        <fullName evidence="3">Protein Diedel-like</fullName>
    </recommendedName>
</protein>
<evidence type="ECO:0008006" key="3">
    <source>
        <dbReference type="Google" id="ProtNLM"/>
    </source>
</evidence>